<comment type="caution">
    <text evidence="1">The sequence shown here is derived from an EMBL/GenBank/DDBJ whole genome shotgun (WGS) entry which is preliminary data.</text>
</comment>
<keyword evidence="1" id="KW-0645">Protease</keyword>
<dbReference type="OrthoDB" id="1738986at2759"/>
<dbReference type="AlphaFoldDB" id="A0A7J6WZU2"/>
<dbReference type="Proteomes" id="UP000554482">
    <property type="component" value="Unassembled WGS sequence"/>
</dbReference>
<proteinExistence type="predicted"/>
<organism evidence="1 2">
    <name type="scientific">Thalictrum thalictroides</name>
    <name type="common">Rue-anemone</name>
    <name type="synonym">Anemone thalictroides</name>
    <dbReference type="NCBI Taxonomy" id="46969"/>
    <lineage>
        <taxon>Eukaryota</taxon>
        <taxon>Viridiplantae</taxon>
        <taxon>Streptophyta</taxon>
        <taxon>Embryophyta</taxon>
        <taxon>Tracheophyta</taxon>
        <taxon>Spermatophyta</taxon>
        <taxon>Magnoliopsida</taxon>
        <taxon>Ranunculales</taxon>
        <taxon>Ranunculaceae</taxon>
        <taxon>Thalictroideae</taxon>
        <taxon>Thalictrum</taxon>
    </lineage>
</organism>
<accession>A0A7J6WZU2</accession>
<evidence type="ECO:0000313" key="2">
    <source>
        <dbReference type="Proteomes" id="UP000554482"/>
    </source>
</evidence>
<keyword evidence="1" id="KW-0121">Carboxypeptidase</keyword>
<reference evidence="1 2" key="1">
    <citation type="submission" date="2020-06" db="EMBL/GenBank/DDBJ databases">
        <title>Transcriptomic and genomic resources for Thalictrum thalictroides and T. hernandezii: Facilitating candidate gene discovery in an emerging model plant lineage.</title>
        <authorList>
            <person name="Arias T."/>
            <person name="Riano-Pachon D.M."/>
            <person name="Di Stilio V.S."/>
        </authorList>
    </citation>
    <scope>NUCLEOTIDE SEQUENCE [LARGE SCALE GENOMIC DNA]</scope>
    <source>
        <strain evidence="2">cv. WT478/WT964</strain>
        <tissue evidence="1">Leaves</tissue>
    </source>
</reference>
<name>A0A7J6WZU2_THATH</name>
<protein>
    <submittedName>
        <fullName evidence="1">Serine carboxypeptidase protein</fullName>
    </submittedName>
</protein>
<sequence length="112" mass="12747">MGILSDELHESAKKNCRGEYVKVDPNNVLQAVSECTAKLNPSHILEPSCGQVWTPTHKEIIRDRNLLEKSSCSNIISLPPIPLLKCRNYGPMLSNYWENDDSVRKALNVRKW</sequence>
<gene>
    <name evidence="1" type="ORF">FRX31_008414</name>
</gene>
<keyword evidence="2" id="KW-1185">Reference proteome</keyword>
<keyword evidence="1" id="KW-0378">Hydrolase</keyword>
<evidence type="ECO:0000313" key="1">
    <source>
        <dbReference type="EMBL" id="KAF5202000.1"/>
    </source>
</evidence>
<dbReference type="GO" id="GO:0004180">
    <property type="term" value="F:carboxypeptidase activity"/>
    <property type="evidence" value="ECO:0007669"/>
    <property type="project" value="UniProtKB-KW"/>
</dbReference>
<dbReference type="EMBL" id="JABWDY010008717">
    <property type="protein sequence ID" value="KAF5202000.1"/>
    <property type="molecule type" value="Genomic_DNA"/>
</dbReference>